<sequence>MGFAVTFIIMIAASIVLGCTNNIVLAGDEEPGVIHVGGKVLCQDCSHGWNEWVYGGNPIKGVKVSLTCMDNRKRVVYYTSDTTDELGQYDISVNKYVYGKELDTKGCLVRLVSSPDHVCNILTDFGGGKSGVKLNYPTSVYRSFIKHVLNPLYYTTPLCDKPDIEDAYDSESKDHQGQEGHY</sequence>
<evidence type="ECO:0000256" key="1">
    <source>
        <dbReference type="ARBA" id="ARBA00022729"/>
    </source>
</evidence>
<dbReference type="PANTHER" id="PTHR33470">
    <property type="entry name" value="OS01G0164075 PROTEIN"/>
    <property type="match status" value="1"/>
</dbReference>
<protein>
    <submittedName>
        <fullName evidence="2">Uncharacterized protein</fullName>
    </submittedName>
</protein>
<dbReference type="GO" id="GO:0071944">
    <property type="term" value="C:cell periphery"/>
    <property type="evidence" value="ECO:0007669"/>
    <property type="project" value="TreeGrafter"/>
</dbReference>
<organism evidence="2 3">
    <name type="scientific">Lupinus albus</name>
    <name type="common">White lupine</name>
    <name type="synonym">Lupinus termis</name>
    <dbReference type="NCBI Taxonomy" id="3870"/>
    <lineage>
        <taxon>Eukaryota</taxon>
        <taxon>Viridiplantae</taxon>
        <taxon>Streptophyta</taxon>
        <taxon>Embryophyta</taxon>
        <taxon>Tracheophyta</taxon>
        <taxon>Spermatophyta</taxon>
        <taxon>Magnoliopsida</taxon>
        <taxon>eudicotyledons</taxon>
        <taxon>Gunneridae</taxon>
        <taxon>Pentapetalae</taxon>
        <taxon>rosids</taxon>
        <taxon>fabids</taxon>
        <taxon>Fabales</taxon>
        <taxon>Fabaceae</taxon>
        <taxon>Papilionoideae</taxon>
        <taxon>50 kb inversion clade</taxon>
        <taxon>genistoids sensu lato</taxon>
        <taxon>core genistoids</taxon>
        <taxon>Genisteae</taxon>
        <taxon>Lupinus</taxon>
    </lineage>
</organism>
<comment type="caution">
    <text evidence="2">The sequence shown here is derived from an EMBL/GenBank/DDBJ whole genome shotgun (WGS) entry which is preliminary data.</text>
</comment>
<keyword evidence="1" id="KW-0732">Signal</keyword>
<reference evidence="3" key="1">
    <citation type="journal article" date="2020" name="Nat. Commun.">
        <title>Genome sequence of the cluster root forming white lupin.</title>
        <authorList>
            <person name="Hufnagel B."/>
            <person name="Marques A."/>
            <person name="Soriano A."/>
            <person name="Marques L."/>
            <person name="Divol F."/>
            <person name="Doumas P."/>
            <person name="Sallet E."/>
            <person name="Mancinotti D."/>
            <person name="Carrere S."/>
            <person name="Marande W."/>
            <person name="Arribat S."/>
            <person name="Keller J."/>
            <person name="Huneau C."/>
            <person name="Blein T."/>
            <person name="Aime D."/>
            <person name="Laguerre M."/>
            <person name="Taylor J."/>
            <person name="Schubert V."/>
            <person name="Nelson M."/>
            <person name="Geu-Flores F."/>
            <person name="Crespi M."/>
            <person name="Gallardo-Guerrero K."/>
            <person name="Delaux P.-M."/>
            <person name="Salse J."/>
            <person name="Berges H."/>
            <person name="Guyot R."/>
            <person name="Gouzy J."/>
            <person name="Peret B."/>
        </authorList>
    </citation>
    <scope>NUCLEOTIDE SEQUENCE [LARGE SCALE GENOMIC DNA]</scope>
    <source>
        <strain evidence="3">cv. Amiga</strain>
    </source>
</reference>
<dbReference type="EMBL" id="WOCE01000025">
    <property type="protein sequence ID" value="KAE9585422.1"/>
    <property type="molecule type" value="Genomic_DNA"/>
</dbReference>
<dbReference type="OrthoDB" id="747559at2759"/>
<accession>A0A6A4N527</accession>
<name>A0A6A4N527_LUPAL</name>
<keyword evidence="3" id="KW-1185">Reference proteome</keyword>
<gene>
    <name evidence="2" type="ORF">Lalb_Chr25g0288781</name>
</gene>
<dbReference type="AlphaFoldDB" id="A0A6A4N527"/>
<dbReference type="Proteomes" id="UP000447434">
    <property type="component" value="Chromosome 25"/>
</dbReference>
<dbReference type="Pfam" id="PF01190">
    <property type="entry name" value="Pollen_Ole_e_1"/>
    <property type="match status" value="1"/>
</dbReference>
<proteinExistence type="predicted"/>
<evidence type="ECO:0000313" key="3">
    <source>
        <dbReference type="Proteomes" id="UP000447434"/>
    </source>
</evidence>
<dbReference type="PANTHER" id="PTHR33470:SF29">
    <property type="entry name" value="POLLEN OLE E 1 ALLERGEN AND EXTENSIN FAMILY PROTEIN"/>
    <property type="match status" value="1"/>
</dbReference>
<evidence type="ECO:0000313" key="2">
    <source>
        <dbReference type="EMBL" id="KAE9585422.1"/>
    </source>
</evidence>